<dbReference type="EMBL" id="CP014162">
    <property type="protein sequence ID" value="AMB97192.1"/>
    <property type="molecule type" value="Genomic_DNA"/>
</dbReference>
<dbReference type="PANTHER" id="PTHR30154">
    <property type="entry name" value="LEUCINE-RESPONSIVE REGULATORY PROTEIN"/>
    <property type="match status" value="1"/>
</dbReference>
<evidence type="ECO:0000313" key="2">
    <source>
        <dbReference type="EMBL" id="AMB97192.1"/>
    </source>
</evidence>
<name>A0A0U4P8M3_9LACT</name>
<dbReference type="PANTHER" id="PTHR30154:SF34">
    <property type="entry name" value="TRANSCRIPTIONAL REGULATOR AZLB"/>
    <property type="match status" value="1"/>
</dbReference>
<reference evidence="3 5" key="3">
    <citation type="submission" date="2020-10" db="EMBL/GenBank/DDBJ databases">
        <title>Plasmid carrying two tetracycline resistance determinant.</title>
        <authorList>
            <person name="Yang Q."/>
        </authorList>
    </citation>
    <scope>NUCLEOTIDE SEQUENCE [LARGE SCALE GENOMIC DNA]</scope>
    <source>
        <strain evidence="3 5">T43</strain>
    </source>
</reference>
<dbReference type="SMART" id="SM00344">
    <property type="entry name" value="HTH_ASNC"/>
    <property type="match status" value="1"/>
</dbReference>
<dbReference type="GO" id="GO:0043565">
    <property type="term" value="F:sequence-specific DNA binding"/>
    <property type="evidence" value="ECO:0007669"/>
    <property type="project" value="TreeGrafter"/>
</dbReference>
<dbReference type="GO" id="GO:0043200">
    <property type="term" value="P:response to amino acid"/>
    <property type="evidence" value="ECO:0007669"/>
    <property type="project" value="TreeGrafter"/>
</dbReference>
<evidence type="ECO:0000313" key="3">
    <source>
        <dbReference type="EMBL" id="QOQ78834.1"/>
    </source>
</evidence>
<dbReference type="Pfam" id="PF01037">
    <property type="entry name" value="AsnC_trans_reg"/>
    <property type="match status" value="1"/>
</dbReference>
<dbReference type="Proteomes" id="UP000595091">
    <property type="component" value="Chromosome"/>
</dbReference>
<dbReference type="SUPFAM" id="SSF54909">
    <property type="entry name" value="Dimeric alpha+beta barrel"/>
    <property type="match status" value="1"/>
</dbReference>
<dbReference type="Gene3D" id="3.30.70.920">
    <property type="match status" value="1"/>
</dbReference>
<dbReference type="GO" id="GO:0005829">
    <property type="term" value="C:cytosol"/>
    <property type="evidence" value="ECO:0007669"/>
    <property type="project" value="TreeGrafter"/>
</dbReference>
<evidence type="ECO:0000313" key="4">
    <source>
        <dbReference type="Proteomes" id="UP000067698"/>
    </source>
</evidence>
<dbReference type="InterPro" id="IPR011008">
    <property type="entry name" value="Dimeric_a/b-barrel"/>
</dbReference>
<dbReference type="EMBL" id="CP063065">
    <property type="protein sequence ID" value="QOQ78834.1"/>
    <property type="molecule type" value="Genomic_DNA"/>
</dbReference>
<reference evidence="2 4" key="1">
    <citation type="journal article" date="2016" name="Genome Announc.">
        <title>Complete Genome Sequences of Aerococcus christensenii CCUG 28831T, Aerococcus sanguinicola CCUG 43001T, Aerococcus urinae CCUG 36881T, Aerococcus urinaeequi CCUG 28094T, Aerococcus urinaehominis CCUG 42038 BT, and Aerococcus viridans CCUG 4311T.</title>
        <authorList>
            <person name="Carkaci D."/>
            <person name="Dargis R."/>
            <person name="Nielsen X.C."/>
            <person name="Skovgaard O."/>
            <person name="Fuursted K."/>
            <person name="Christensen J.J."/>
        </authorList>
    </citation>
    <scope>NUCLEOTIDE SEQUENCE [LARGE SCALE GENOMIC DNA]</scope>
    <source>
        <strain evidence="2 4">CCUG28094</strain>
    </source>
</reference>
<dbReference type="InterPro" id="IPR019887">
    <property type="entry name" value="Tscrpt_reg_AsnC/Lrp_C"/>
</dbReference>
<feature type="domain" description="Transcription regulator AsnC/Lrp ligand binding" evidence="1">
    <location>
        <begin position="83"/>
        <end position="155"/>
    </location>
</feature>
<evidence type="ECO:0000259" key="1">
    <source>
        <dbReference type="Pfam" id="PF01037"/>
    </source>
</evidence>
<proteinExistence type="predicted"/>
<gene>
    <name evidence="2" type="ORF">AWM74_02580</name>
    <name evidence="3" type="ORF">IMX20_07550</name>
</gene>
<dbReference type="Gene3D" id="1.10.10.10">
    <property type="entry name" value="Winged helix-like DNA-binding domain superfamily/Winged helix DNA-binding domain"/>
    <property type="match status" value="1"/>
</dbReference>
<dbReference type="Proteomes" id="UP000067698">
    <property type="component" value="Chromosome"/>
</dbReference>
<sequence length="178" mass="20032">MLKATSYVVFGGIKMNIEQKKELLAILAQDARLAPKTIANMIEANEEEVVAQIAAYEKDNVIAGYHTMINWDVADDNLLSAMVEVNVDLHHGVSYQDIAETIYQYDQVESLYLMSGTYDFLLLTKRLTMVDISKFISKLAAIDEVSATTTHIVMNRYKEQGVVYKDIKEDGGRMVISQ</sequence>
<dbReference type="InterPro" id="IPR019888">
    <property type="entry name" value="Tscrpt_reg_AsnC-like"/>
</dbReference>
<reference evidence="4" key="2">
    <citation type="submission" date="2016-01" db="EMBL/GenBank/DDBJ databases">
        <title>Six Aerococcus type strain genome sequencing and assembly using PacBio and Illumina Hiseq.</title>
        <authorList>
            <person name="Carkaci D."/>
            <person name="Dargis R."/>
            <person name="Nielsen X.C."/>
            <person name="Skovgaard O."/>
            <person name="Fuursted K."/>
            <person name="Christensen J.J."/>
        </authorList>
    </citation>
    <scope>NUCLEOTIDE SEQUENCE [LARGE SCALE GENOMIC DNA]</scope>
    <source>
        <strain evidence="4">CCUG28094</strain>
    </source>
</reference>
<dbReference type="OrthoDB" id="66249at2"/>
<organism evidence="3 5">
    <name type="scientific">Aerococcus urinaeequi</name>
    <dbReference type="NCBI Taxonomy" id="51665"/>
    <lineage>
        <taxon>Bacteria</taxon>
        <taxon>Bacillati</taxon>
        <taxon>Bacillota</taxon>
        <taxon>Bacilli</taxon>
        <taxon>Lactobacillales</taxon>
        <taxon>Aerococcaceae</taxon>
        <taxon>Aerococcus</taxon>
    </lineage>
</organism>
<dbReference type="KEGG" id="aui:APT62_02105"/>
<accession>A0A0U4P8M3</accession>
<dbReference type="InterPro" id="IPR036388">
    <property type="entry name" value="WH-like_DNA-bd_sf"/>
</dbReference>
<dbReference type="AlphaFoldDB" id="A0A0U4P8M3"/>
<evidence type="ECO:0000313" key="5">
    <source>
        <dbReference type="Proteomes" id="UP000595091"/>
    </source>
</evidence>
<protein>
    <submittedName>
        <fullName evidence="2 3">AsnC family transcriptional regulator</fullName>
    </submittedName>
</protein>